<dbReference type="AlphaFoldDB" id="A0A0G4EEP1"/>
<evidence type="ECO:0000313" key="10">
    <source>
        <dbReference type="Proteomes" id="UP000041254"/>
    </source>
</evidence>
<evidence type="ECO:0000259" key="8">
    <source>
        <dbReference type="Pfam" id="PF13867"/>
    </source>
</evidence>
<dbReference type="Pfam" id="PF13867">
    <property type="entry name" value="SAP30_Sin3_bdg"/>
    <property type="match status" value="1"/>
</dbReference>
<evidence type="ECO:0000256" key="2">
    <source>
        <dbReference type="ARBA" id="ARBA00006283"/>
    </source>
</evidence>
<dbReference type="InterPro" id="IPR038291">
    <property type="entry name" value="SAP30_C_sf"/>
</dbReference>
<dbReference type="PANTHER" id="PTHR13286:SF6">
    <property type="entry name" value="HISTONE DEACETYLASE COMPLEX SUBUNIT SAP30L-RELATED"/>
    <property type="match status" value="1"/>
</dbReference>
<keyword evidence="6" id="KW-0539">Nucleus</keyword>
<protein>
    <recommendedName>
        <fullName evidence="8">Histone deacetylase complex subunit SAP30 Sin3 binding domain-containing protein</fullName>
    </recommendedName>
</protein>
<dbReference type="InterPro" id="IPR024145">
    <property type="entry name" value="His_deAcase_SAP30/SAP30L"/>
</dbReference>
<evidence type="ECO:0000313" key="9">
    <source>
        <dbReference type="EMBL" id="CEL94012.1"/>
    </source>
</evidence>
<keyword evidence="3" id="KW-0678">Repressor</keyword>
<name>A0A0G4EEP1_VITBC</name>
<dbReference type="GO" id="GO:0000118">
    <property type="term" value="C:histone deacetylase complex"/>
    <property type="evidence" value="ECO:0007669"/>
    <property type="project" value="TreeGrafter"/>
</dbReference>
<evidence type="ECO:0000256" key="5">
    <source>
        <dbReference type="ARBA" id="ARBA00023163"/>
    </source>
</evidence>
<comment type="similarity">
    <text evidence="2">Belongs to the SAP30 family.</text>
</comment>
<sequence>MSAPAAAAAAVAASAASAANGTTLTKPSRRTLADFSKLGLSFLRRYVAHFHLEDVDPGQAKEVLVKAVAEHFEQMEINPDEIIKKFLEIKKAQEENIPEGPPLLHPMSALNGNLRQGRTTRQEARKQQQAQQEAQQLYDASPLLPGEGALSGSLMDSMGDGMGSRKVTASDMGNGASRKGFGKKPNAGNGNGKGVKKPIKKKK</sequence>
<feature type="compositionally biased region" description="Low complexity" evidence="7">
    <location>
        <begin position="127"/>
        <end position="136"/>
    </location>
</feature>
<accession>A0A0G4EEP1</accession>
<feature type="compositionally biased region" description="Low complexity" evidence="7">
    <location>
        <begin position="150"/>
        <end position="159"/>
    </location>
</feature>
<dbReference type="GO" id="GO:0006355">
    <property type="term" value="P:regulation of DNA-templated transcription"/>
    <property type="evidence" value="ECO:0007669"/>
    <property type="project" value="TreeGrafter"/>
</dbReference>
<feature type="region of interest" description="Disordered" evidence="7">
    <location>
        <begin position="115"/>
        <end position="203"/>
    </location>
</feature>
<dbReference type="PANTHER" id="PTHR13286">
    <property type="entry name" value="SAP30"/>
    <property type="match status" value="1"/>
</dbReference>
<keyword evidence="5" id="KW-0804">Transcription</keyword>
<reference evidence="9 10" key="1">
    <citation type="submission" date="2014-11" db="EMBL/GenBank/DDBJ databases">
        <authorList>
            <person name="Zhu J."/>
            <person name="Qi W."/>
            <person name="Song R."/>
        </authorList>
    </citation>
    <scope>NUCLEOTIDE SEQUENCE [LARGE SCALE GENOMIC DNA]</scope>
</reference>
<dbReference type="VEuPathDB" id="CryptoDB:Vbra_20357"/>
<proteinExistence type="inferred from homology"/>
<gene>
    <name evidence="9" type="ORF">Vbra_20357</name>
</gene>
<dbReference type="OrthoDB" id="339605at2759"/>
<organism evidence="9 10">
    <name type="scientific">Vitrella brassicaformis (strain CCMP3155)</name>
    <dbReference type="NCBI Taxonomy" id="1169540"/>
    <lineage>
        <taxon>Eukaryota</taxon>
        <taxon>Sar</taxon>
        <taxon>Alveolata</taxon>
        <taxon>Colpodellida</taxon>
        <taxon>Vitrellaceae</taxon>
        <taxon>Vitrella</taxon>
    </lineage>
</organism>
<evidence type="ECO:0000256" key="3">
    <source>
        <dbReference type="ARBA" id="ARBA00022491"/>
    </source>
</evidence>
<evidence type="ECO:0000256" key="6">
    <source>
        <dbReference type="ARBA" id="ARBA00023242"/>
    </source>
</evidence>
<keyword evidence="4" id="KW-0805">Transcription regulation</keyword>
<dbReference type="Proteomes" id="UP000041254">
    <property type="component" value="Unassembled WGS sequence"/>
</dbReference>
<comment type="subcellular location">
    <subcellularLocation>
        <location evidence="1">Nucleus</location>
    </subcellularLocation>
</comment>
<dbReference type="Gene3D" id="6.10.160.20">
    <property type="match status" value="1"/>
</dbReference>
<feature type="domain" description="Histone deacetylase complex subunit SAP30 Sin3 binding" evidence="8">
    <location>
        <begin position="38"/>
        <end position="88"/>
    </location>
</feature>
<keyword evidence="10" id="KW-1185">Reference proteome</keyword>
<evidence type="ECO:0000256" key="4">
    <source>
        <dbReference type="ARBA" id="ARBA00023015"/>
    </source>
</evidence>
<dbReference type="EMBL" id="CDMY01000201">
    <property type="protein sequence ID" value="CEL94012.1"/>
    <property type="molecule type" value="Genomic_DNA"/>
</dbReference>
<dbReference type="InParanoid" id="A0A0G4EEP1"/>
<dbReference type="GO" id="GO:0003712">
    <property type="term" value="F:transcription coregulator activity"/>
    <property type="evidence" value="ECO:0007669"/>
    <property type="project" value="TreeGrafter"/>
</dbReference>
<evidence type="ECO:0000256" key="1">
    <source>
        <dbReference type="ARBA" id="ARBA00004123"/>
    </source>
</evidence>
<dbReference type="InterPro" id="IPR025718">
    <property type="entry name" value="SAP30_Sin3-bd"/>
</dbReference>
<evidence type="ECO:0000256" key="7">
    <source>
        <dbReference type="SAM" id="MobiDB-lite"/>
    </source>
</evidence>
<feature type="compositionally biased region" description="Basic residues" evidence="7">
    <location>
        <begin position="194"/>
        <end position="203"/>
    </location>
</feature>